<dbReference type="AlphaFoldDB" id="A0A1W1XYU4"/>
<reference evidence="2 3" key="1">
    <citation type="submission" date="2017-04" db="EMBL/GenBank/DDBJ databases">
        <authorList>
            <person name="Afonso C.L."/>
            <person name="Miller P.J."/>
            <person name="Scott M.A."/>
            <person name="Spackman E."/>
            <person name="Goraichik I."/>
            <person name="Dimitrov K.M."/>
            <person name="Suarez D.L."/>
            <person name="Swayne D.E."/>
        </authorList>
    </citation>
    <scope>NUCLEOTIDE SEQUENCE [LARGE SCALE GENOMIC DNA]</scope>
    <source>
        <strain evidence="2 3">DSM 23236</strain>
    </source>
</reference>
<sequence>MKPIAICQHHPAQGPGYLLDFLNQRALPWRLFRLEDGTPTGMQDYSGVVILGSPASVNDGASWIRREALLVQDALERNKPVLGHCFGGQLLAHVLGAPVRRNPVPQIGWGKVQVTQHADAKRWFGPLRELALFHWHFDTFGIPRRATRVLFGHYCLNKGFAYGPHLGLQSHLEVTAESIRDWCALDGHELLDHAGPSVQTEAQIMHRLDERLALLHQLADRVYTRWIQALSPALAATRPQGGPGWGMALSG</sequence>
<dbReference type="GO" id="GO:0005829">
    <property type="term" value="C:cytosol"/>
    <property type="evidence" value="ECO:0007669"/>
    <property type="project" value="TreeGrafter"/>
</dbReference>
<dbReference type="Gene3D" id="3.40.50.880">
    <property type="match status" value="1"/>
</dbReference>
<gene>
    <name evidence="2" type="ORF">SAMN02745857_03588</name>
</gene>
<dbReference type="PANTHER" id="PTHR42695">
    <property type="entry name" value="GLUTAMINE AMIDOTRANSFERASE YLR126C-RELATED"/>
    <property type="match status" value="1"/>
</dbReference>
<dbReference type="Proteomes" id="UP000192761">
    <property type="component" value="Unassembled WGS sequence"/>
</dbReference>
<organism evidence="2 3">
    <name type="scientific">Andreprevotia lacus DSM 23236</name>
    <dbReference type="NCBI Taxonomy" id="1121001"/>
    <lineage>
        <taxon>Bacteria</taxon>
        <taxon>Pseudomonadati</taxon>
        <taxon>Pseudomonadota</taxon>
        <taxon>Betaproteobacteria</taxon>
        <taxon>Neisseriales</taxon>
        <taxon>Chitinibacteraceae</taxon>
        <taxon>Andreprevotia</taxon>
    </lineage>
</organism>
<accession>A0A1W1XYU4</accession>
<dbReference type="RefSeq" id="WP_084092574.1">
    <property type="nucleotide sequence ID" value="NZ_FWXD01000029.1"/>
</dbReference>
<dbReference type="Pfam" id="PF00117">
    <property type="entry name" value="GATase"/>
    <property type="match status" value="1"/>
</dbReference>
<evidence type="ECO:0000259" key="1">
    <source>
        <dbReference type="Pfam" id="PF00117"/>
    </source>
</evidence>
<dbReference type="GO" id="GO:0016740">
    <property type="term" value="F:transferase activity"/>
    <property type="evidence" value="ECO:0007669"/>
    <property type="project" value="UniProtKB-KW"/>
</dbReference>
<name>A0A1W1XYU4_9NEIS</name>
<dbReference type="EMBL" id="FWXD01000029">
    <property type="protein sequence ID" value="SMC29086.1"/>
    <property type="molecule type" value="Genomic_DNA"/>
</dbReference>
<dbReference type="InterPro" id="IPR017926">
    <property type="entry name" value="GATASE"/>
</dbReference>
<dbReference type="PANTHER" id="PTHR42695:SF5">
    <property type="entry name" value="GLUTAMINE AMIDOTRANSFERASE YLR126C-RELATED"/>
    <property type="match status" value="1"/>
</dbReference>
<keyword evidence="2" id="KW-0808">Transferase</keyword>
<dbReference type="OrthoDB" id="9813383at2"/>
<dbReference type="CDD" id="cd01741">
    <property type="entry name" value="GATase1_1"/>
    <property type="match status" value="1"/>
</dbReference>
<keyword evidence="2" id="KW-0315">Glutamine amidotransferase</keyword>
<evidence type="ECO:0000313" key="2">
    <source>
        <dbReference type="EMBL" id="SMC29086.1"/>
    </source>
</evidence>
<dbReference type="PROSITE" id="PS51273">
    <property type="entry name" value="GATASE_TYPE_1"/>
    <property type="match status" value="1"/>
</dbReference>
<dbReference type="InterPro" id="IPR029062">
    <property type="entry name" value="Class_I_gatase-like"/>
</dbReference>
<proteinExistence type="predicted"/>
<keyword evidence="3" id="KW-1185">Reference proteome</keyword>
<dbReference type="SUPFAM" id="SSF52317">
    <property type="entry name" value="Class I glutamine amidotransferase-like"/>
    <property type="match status" value="1"/>
</dbReference>
<evidence type="ECO:0000313" key="3">
    <source>
        <dbReference type="Proteomes" id="UP000192761"/>
    </source>
</evidence>
<dbReference type="STRING" id="1121001.SAMN02745857_03588"/>
<feature type="domain" description="Glutamine amidotransferase" evidence="1">
    <location>
        <begin position="43"/>
        <end position="140"/>
    </location>
</feature>
<protein>
    <submittedName>
        <fullName evidence="2">GMP synthase-Glutamine amidotransferase</fullName>
    </submittedName>
</protein>
<dbReference type="InterPro" id="IPR044992">
    <property type="entry name" value="ChyE-like"/>
</dbReference>